<dbReference type="EMBL" id="QXGI01000003">
    <property type="protein sequence ID" value="RSX48729.1"/>
    <property type="molecule type" value="Genomic_DNA"/>
</dbReference>
<dbReference type="InterPro" id="IPR050583">
    <property type="entry name" value="Mycobacterial_A85_antigen"/>
</dbReference>
<dbReference type="InterPro" id="IPR000801">
    <property type="entry name" value="Esterase-like"/>
</dbReference>
<feature type="region of interest" description="Disordered" evidence="1">
    <location>
        <begin position="449"/>
        <end position="475"/>
    </location>
</feature>
<keyword evidence="2" id="KW-0472">Membrane</keyword>
<feature type="transmembrane region" description="Helical" evidence="2">
    <location>
        <begin position="115"/>
        <end position="136"/>
    </location>
</feature>
<dbReference type="InterPro" id="IPR029058">
    <property type="entry name" value="AB_hydrolase_fold"/>
</dbReference>
<dbReference type="PANTHER" id="PTHR48098">
    <property type="entry name" value="ENTEROCHELIN ESTERASE-RELATED"/>
    <property type="match status" value="1"/>
</dbReference>
<dbReference type="AlphaFoldDB" id="A0A430F716"/>
<evidence type="ECO:0000256" key="2">
    <source>
        <dbReference type="SAM" id="Phobius"/>
    </source>
</evidence>
<dbReference type="PANTHER" id="PTHR48098:SF1">
    <property type="entry name" value="DIACYLGLYCEROL ACYLTRANSFERASE_MYCOLYLTRANSFERASE AG85A"/>
    <property type="match status" value="1"/>
</dbReference>
<sequence length="475" mass="51250">MASAAAWEGFYAIRITRGWFPILFWALVALGLATLIIAQSIAQSGRGRRRAVARQGLVALACGLVGGAAVWFVSNGIVLFGVELGWDVIIACAVGFLLLGFFVAAAVGTHGWRRALAIAMVPLTLIATGVRVNAIYGEYQTIGSLVDYSPYPHISTLHISLDTVSVDAWARQVDAGEQTPAKEGRLLSVDIPNPASRFRARKGLVWLPPAALAKRPPRLPVMVMLAGQPGSPTRFFTASDTIADLTRYANEHDGLAPIVVSPDQNTAASRNSLCADTTRWGKAETYLTRDVPDWIRRNLPVSTDPADWTIGGFSQGGTCSTQIGPNHPELYGNVLAVDGEIAPTDGSVEQMVENYFGGDRAAYERQVPVNALRAHAPSKQVMILAAGENDTVSTANIATIDEEARKSGWTVVQIKVKDAGHDWRAVNRTLTIALPWLCDRMGLDVGVASRHGSGADERQREEKRMEEHPGIEVQQ</sequence>
<evidence type="ECO:0000313" key="3">
    <source>
        <dbReference type="EMBL" id="RSX48729.1"/>
    </source>
</evidence>
<gene>
    <name evidence="3" type="ORF">D2E22_0867</name>
</gene>
<comment type="caution">
    <text evidence="3">The sequence shown here is derived from an EMBL/GenBank/DDBJ whole genome shotgun (WGS) entry which is preliminary data.</text>
</comment>
<proteinExistence type="predicted"/>
<name>A0A430F716_9BIFI</name>
<keyword evidence="4" id="KW-1185">Reference proteome</keyword>
<protein>
    <submittedName>
        <fullName evidence="3">Esterase</fullName>
    </submittedName>
</protein>
<feature type="compositionally biased region" description="Basic and acidic residues" evidence="1">
    <location>
        <begin position="453"/>
        <end position="475"/>
    </location>
</feature>
<dbReference type="Pfam" id="PF00756">
    <property type="entry name" value="Esterase"/>
    <property type="match status" value="1"/>
</dbReference>
<keyword evidence="2" id="KW-0812">Transmembrane</keyword>
<evidence type="ECO:0000313" key="4">
    <source>
        <dbReference type="Proteomes" id="UP000288052"/>
    </source>
</evidence>
<accession>A0A430F716</accession>
<dbReference type="SUPFAM" id="SSF53474">
    <property type="entry name" value="alpha/beta-Hydrolases"/>
    <property type="match status" value="1"/>
</dbReference>
<feature type="transmembrane region" description="Helical" evidence="2">
    <location>
        <begin position="57"/>
        <end position="82"/>
    </location>
</feature>
<reference evidence="3 4" key="1">
    <citation type="submission" date="2018-09" db="EMBL/GenBank/DDBJ databases">
        <title>Characterization of the phylogenetic diversity of five novel species belonging to the genus Bifidobacterium.</title>
        <authorList>
            <person name="Lugli G.A."/>
            <person name="Duranti S."/>
            <person name="Milani C."/>
        </authorList>
    </citation>
    <scope>NUCLEOTIDE SEQUENCE [LARGE SCALE GENOMIC DNA]</scope>
    <source>
        <strain evidence="3 4">2020B</strain>
    </source>
</reference>
<feature type="transmembrane region" description="Helical" evidence="2">
    <location>
        <begin position="18"/>
        <end position="37"/>
    </location>
</feature>
<feature type="transmembrane region" description="Helical" evidence="2">
    <location>
        <begin position="88"/>
        <end position="108"/>
    </location>
</feature>
<organism evidence="3 4">
    <name type="scientific">Bifidobacterium castoris</name>
    <dbReference type="NCBI Taxonomy" id="2306972"/>
    <lineage>
        <taxon>Bacteria</taxon>
        <taxon>Bacillati</taxon>
        <taxon>Actinomycetota</taxon>
        <taxon>Actinomycetes</taxon>
        <taxon>Bifidobacteriales</taxon>
        <taxon>Bifidobacteriaceae</taxon>
        <taxon>Bifidobacterium</taxon>
    </lineage>
</organism>
<dbReference type="Gene3D" id="3.40.50.1820">
    <property type="entry name" value="alpha/beta hydrolase"/>
    <property type="match status" value="1"/>
</dbReference>
<dbReference type="RefSeq" id="WP_126031906.1">
    <property type="nucleotide sequence ID" value="NZ_QXGI01000003.1"/>
</dbReference>
<evidence type="ECO:0000256" key="1">
    <source>
        <dbReference type="SAM" id="MobiDB-lite"/>
    </source>
</evidence>
<keyword evidence="2" id="KW-1133">Transmembrane helix</keyword>
<dbReference type="Proteomes" id="UP000288052">
    <property type="component" value="Unassembled WGS sequence"/>
</dbReference>
<dbReference type="GO" id="GO:0016747">
    <property type="term" value="F:acyltransferase activity, transferring groups other than amino-acyl groups"/>
    <property type="evidence" value="ECO:0007669"/>
    <property type="project" value="TreeGrafter"/>
</dbReference>
<dbReference type="OrthoDB" id="3723842at2"/>